<organism evidence="1 2">
    <name type="scientific">Xanthomonas translucens pv. translucens</name>
    <dbReference type="NCBI Taxonomy" id="134875"/>
    <lineage>
        <taxon>Bacteria</taxon>
        <taxon>Pseudomonadati</taxon>
        <taxon>Pseudomonadota</taxon>
        <taxon>Gammaproteobacteria</taxon>
        <taxon>Lysobacterales</taxon>
        <taxon>Lysobacteraceae</taxon>
        <taxon>Xanthomonas</taxon>
        <taxon>Xanthomonas translucens group</taxon>
    </lineage>
</organism>
<keyword evidence="2" id="KW-1185">Reference proteome</keyword>
<evidence type="ECO:0000313" key="1">
    <source>
        <dbReference type="EMBL" id="MFN6508948.1"/>
    </source>
</evidence>
<protein>
    <submittedName>
        <fullName evidence="1">Uncharacterized protein</fullName>
    </submittedName>
</protein>
<evidence type="ECO:0000313" key="2">
    <source>
        <dbReference type="Proteomes" id="UP001635788"/>
    </source>
</evidence>
<reference evidence="1 2" key="1">
    <citation type="submission" date="2024-12" db="EMBL/GenBank/DDBJ databases">
        <authorList>
            <person name="Alaofin S."/>
            <person name="Velasco D."/>
            <person name="Li D."/>
            <person name="Baldwin T."/>
            <person name="Liu Z."/>
            <person name="Schachterle J.K."/>
        </authorList>
    </citation>
    <scope>NUCLEOTIDE SEQUENCE [LARGE SCALE GENOMIC DNA]</scope>
    <source>
        <strain evidence="1 2">B1</strain>
    </source>
</reference>
<sequence>MRGLLRVRGRGVVQQREQDRPAQRLDLIQLRGHLVDAVRVKQRAQRQHAFIGQAQAQAVLGQHEVLDRQQADGVRAAQFGSGQRQQRFGINAPRRPVRFAVQPTQQSGRSDERRAARGRLHELCIDAKVQTDLREHSIQRNGWRGYFAFTRHGAFTWDG</sequence>
<comment type="caution">
    <text evidence="1">The sequence shown here is derived from an EMBL/GenBank/DDBJ whole genome shotgun (WGS) entry which is preliminary data.</text>
</comment>
<dbReference type="Proteomes" id="UP001635788">
    <property type="component" value="Unassembled WGS sequence"/>
</dbReference>
<dbReference type="EMBL" id="JBKAMQ010000002">
    <property type="protein sequence ID" value="MFN6508948.1"/>
    <property type="molecule type" value="Genomic_DNA"/>
</dbReference>
<name>A0ABW9L0Q3_XANCT</name>
<dbReference type="RefSeq" id="WP_409554878.1">
    <property type="nucleotide sequence ID" value="NZ_JBKAMQ010000002.1"/>
</dbReference>
<proteinExistence type="predicted"/>
<accession>A0ABW9L0Q3</accession>
<gene>
    <name evidence="1" type="ORF">ACK3FC_17520</name>
</gene>